<gene>
    <name evidence="4" type="ORF">CHU95_08640</name>
</gene>
<feature type="domain" description="Methyltransferase" evidence="3">
    <location>
        <begin position="46"/>
        <end position="134"/>
    </location>
</feature>
<protein>
    <recommendedName>
        <fullName evidence="3">Methyltransferase domain-containing protein</fullName>
    </recommendedName>
</protein>
<proteinExistence type="predicted"/>
<evidence type="ECO:0000313" key="5">
    <source>
        <dbReference type="Proteomes" id="UP000216998"/>
    </source>
</evidence>
<keyword evidence="1" id="KW-0489">Methyltransferase</keyword>
<dbReference type="InterPro" id="IPR041698">
    <property type="entry name" value="Methyltransf_25"/>
</dbReference>
<dbReference type="InterPro" id="IPR029063">
    <property type="entry name" value="SAM-dependent_MTases_sf"/>
</dbReference>
<evidence type="ECO:0000259" key="3">
    <source>
        <dbReference type="Pfam" id="PF13649"/>
    </source>
</evidence>
<evidence type="ECO:0000313" key="4">
    <source>
        <dbReference type="EMBL" id="OYQ35386.1"/>
    </source>
</evidence>
<dbReference type="PANTHER" id="PTHR43861">
    <property type="entry name" value="TRANS-ACONITATE 2-METHYLTRANSFERASE-RELATED"/>
    <property type="match status" value="1"/>
</dbReference>
<dbReference type="GO" id="GO:0032259">
    <property type="term" value="P:methylation"/>
    <property type="evidence" value="ECO:0007669"/>
    <property type="project" value="UniProtKB-KW"/>
</dbReference>
<dbReference type="Gene3D" id="3.40.50.150">
    <property type="entry name" value="Vaccinia Virus protein VP39"/>
    <property type="match status" value="1"/>
</dbReference>
<dbReference type="InterPro" id="IPR023149">
    <property type="entry name" value="Trans_acon_MeTrfase_C"/>
</dbReference>
<evidence type="ECO:0000256" key="1">
    <source>
        <dbReference type="ARBA" id="ARBA00022603"/>
    </source>
</evidence>
<evidence type="ECO:0000256" key="2">
    <source>
        <dbReference type="ARBA" id="ARBA00022679"/>
    </source>
</evidence>
<organism evidence="4 5">
    <name type="scientific">Niveispirillum lacus</name>
    <dbReference type="NCBI Taxonomy" id="1981099"/>
    <lineage>
        <taxon>Bacteria</taxon>
        <taxon>Pseudomonadati</taxon>
        <taxon>Pseudomonadota</taxon>
        <taxon>Alphaproteobacteria</taxon>
        <taxon>Rhodospirillales</taxon>
        <taxon>Azospirillaceae</taxon>
        <taxon>Niveispirillum</taxon>
    </lineage>
</organism>
<accession>A0A255Z1N7</accession>
<dbReference type="EMBL" id="NOXU01000026">
    <property type="protein sequence ID" value="OYQ35386.1"/>
    <property type="molecule type" value="Genomic_DNA"/>
</dbReference>
<comment type="caution">
    <text evidence="4">The sequence shown here is derived from an EMBL/GenBank/DDBJ whole genome shotgun (WGS) entry which is preliminary data.</text>
</comment>
<keyword evidence="2" id="KW-0808">Transferase</keyword>
<dbReference type="PANTHER" id="PTHR43861:SF1">
    <property type="entry name" value="TRANS-ACONITATE 2-METHYLTRANSFERASE"/>
    <property type="match status" value="1"/>
</dbReference>
<dbReference type="OrthoDB" id="9795085at2"/>
<dbReference type="AlphaFoldDB" id="A0A255Z1N7"/>
<keyword evidence="5" id="KW-1185">Reference proteome</keyword>
<dbReference type="Proteomes" id="UP000216998">
    <property type="component" value="Unassembled WGS sequence"/>
</dbReference>
<dbReference type="GO" id="GO:0030798">
    <property type="term" value="F:trans-aconitate 2-methyltransferase activity"/>
    <property type="evidence" value="ECO:0007669"/>
    <property type="project" value="InterPro"/>
</dbReference>
<dbReference type="CDD" id="cd02440">
    <property type="entry name" value="AdoMet_MTases"/>
    <property type="match status" value="1"/>
</dbReference>
<dbReference type="SUPFAM" id="SSF53335">
    <property type="entry name" value="S-adenosyl-L-methionine-dependent methyltransferases"/>
    <property type="match status" value="1"/>
</dbReference>
<sequence>MRHPPGQEDGVVQWDPDLYERYRLLRERPGRDLLNAIPEVTVRSAIDLGCGTGYLTRQLVNRFAGAHIIGLDSDDAMLAKAAAVPSRIDWQQADIGDWCPSEPVDLIFSNAALHWLPDHTTLFRRLVGFGAPGGLLAVQMPDNFAAPSHLLLKELTQREPWRDSLSGALDHSAVLAAADYWRILRPYCQTVDIWYGDYLQVLEGDDPVLDWVSATALLPVIAHLPPTQAADFTQSYRLALRKAYPKEKEGSTLFPFRRIFILARI</sequence>
<reference evidence="4 5" key="1">
    <citation type="submission" date="2017-07" db="EMBL/GenBank/DDBJ databases">
        <title>Niveispirillum cyanobacteriorum sp. nov., isolated from cyanobacterial aggregates in a eutrophic lake.</title>
        <authorList>
            <person name="Cai H."/>
        </authorList>
    </citation>
    <scope>NUCLEOTIDE SEQUENCE [LARGE SCALE GENOMIC DNA]</scope>
    <source>
        <strain evidence="5">TH1-14</strain>
    </source>
</reference>
<name>A0A255Z1N7_9PROT</name>
<dbReference type="Pfam" id="PF13649">
    <property type="entry name" value="Methyltransf_25"/>
    <property type="match status" value="1"/>
</dbReference>
<dbReference type="Gene3D" id="1.10.150.290">
    <property type="entry name" value="S-adenosyl-L-methionine-dependent methyltransferases"/>
    <property type="match status" value="1"/>
</dbReference>